<comment type="caution">
    <text evidence="1">The sequence shown here is derived from an EMBL/GenBank/DDBJ whole genome shotgun (WGS) entry which is preliminary data.</text>
</comment>
<keyword evidence="2" id="KW-1185">Reference proteome</keyword>
<dbReference type="AlphaFoldDB" id="A0A8T4GC42"/>
<dbReference type="Pfam" id="PF24461">
    <property type="entry name" value="DUF7576"/>
    <property type="match status" value="1"/>
</dbReference>
<reference evidence="1" key="1">
    <citation type="submission" date="2021-03" db="EMBL/GenBank/DDBJ databases">
        <title>Genomic Encyclopedia of Type Strains, Phase IV (KMG-IV): sequencing the most valuable type-strain genomes for metagenomic binning, comparative biology and taxonomic classification.</title>
        <authorList>
            <person name="Goeker M."/>
        </authorList>
    </citation>
    <scope>NUCLEOTIDE SEQUENCE</scope>
    <source>
        <strain evidence="1">DSM 23564</strain>
    </source>
</reference>
<name>A0A8T4GC42_9EURY</name>
<dbReference type="RefSeq" id="WP_209483105.1">
    <property type="nucleotide sequence ID" value="NZ_JAGGKQ010000003.1"/>
</dbReference>
<dbReference type="EMBL" id="JAGGKQ010000003">
    <property type="protein sequence ID" value="MBP1921666.1"/>
    <property type="molecule type" value="Genomic_DNA"/>
</dbReference>
<gene>
    <name evidence="1" type="ORF">J2751_000659</name>
</gene>
<dbReference type="Proteomes" id="UP000823588">
    <property type="component" value="Unassembled WGS sequence"/>
</dbReference>
<evidence type="ECO:0008006" key="3">
    <source>
        <dbReference type="Google" id="ProtNLM"/>
    </source>
</evidence>
<accession>A0A8T4GC42</accession>
<proteinExistence type="predicted"/>
<organism evidence="1 2">
    <name type="scientific">Halorubrum alkaliphilum</name>
    <dbReference type="NCBI Taxonomy" id="261290"/>
    <lineage>
        <taxon>Archaea</taxon>
        <taxon>Methanobacteriati</taxon>
        <taxon>Methanobacteriota</taxon>
        <taxon>Stenosarchaea group</taxon>
        <taxon>Halobacteria</taxon>
        <taxon>Halobacteriales</taxon>
        <taxon>Haloferacaceae</taxon>
        <taxon>Halorubrum</taxon>
    </lineage>
</organism>
<dbReference type="OrthoDB" id="169264at2157"/>
<sequence>MVDPTSDLEEDVDEDSAPRCDACGGAAFGVGRRTLTWIDDGELRRRHFCGQACRDEWTDERPGASG</sequence>
<protein>
    <recommendedName>
        <fullName evidence="3">Small CPxCG-related zinc finger protein</fullName>
    </recommendedName>
</protein>
<evidence type="ECO:0000313" key="1">
    <source>
        <dbReference type="EMBL" id="MBP1921666.1"/>
    </source>
</evidence>
<evidence type="ECO:0000313" key="2">
    <source>
        <dbReference type="Proteomes" id="UP000823588"/>
    </source>
</evidence>
<dbReference type="InterPro" id="IPR055998">
    <property type="entry name" value="DUF7576"/>
</dbReference>